<protein>
    <recommendedName>
        <fullName evidence="3">Retrotransposon Copia-like N-terminal domain-containing protein</fullName>
    </recommendedName>
</protein>
<accession>A0A3Q7G0M2</accession>
<dbReference type="Gramene" id="Solyc04g049221.1.1">
    <property type="protein sequence ID" value="Solyc04g049221.1.1"/>
    <property type="gene ID" value="Solyc04g049221.1"/>
</dbReference>
<reference evidence="1" key="1">
    <citation type="journal article" date="2012" name="Nature">
        <title>The tomato genome sequence provides insights into fleshy fruit evolution.</title>
        <authorList>
            <consortium name="Tomato Genome Consortium"/>
        </authorList>
    </citation>
    <scope>NUCLEOTIDE SEQUENCE [LARGE SCALE GENOMIC DNA]</scope>
    <source>
        <strain evidence="1">cv. Heinz 1706</strain>
    </source>
</reference>
<sequence length="141" mass="15947">MSNELADLLTVCPINELEDLIVCCDRYAGRLDYNMLLKIRIEYVIIGSKHLSGTSTEDKGSSVGTPTENLMTQRGNASHIHFHLTCNRLNGKNYLEWSQYVKLLIDGRGKLGRLTRERKKLGVGDPKMNTLRSKNLVVIAW</sequence>
<name>A0A3Q7G0M2_SOLLC</name>
<dbReference type="AlphaFoldDB" id="A0A3Q7G0M2"/>
<reference evidence="1" key="2">
    <citation type="submission" date="2019-01" db="UniProtKB">
        <authorList>
            <consortium name="EnsemblPlants"/>
        </authorList>
    </citation>
    <scope>IDENTIFICATION</scope>
    <source>
        <strain evidence="1">cv. Heinz 1706</strain>
    </source>
</reference>
<dbReference type="InParanoid" id="A0A3Q7G0M2"/>
<evidence type="ECO:0000313" key="1">
    <source>
        <dbReference type="EnsemblPlants" id="Solyc04g049221.1.1"/>
    </source>
</evidence>
<keyword evidence="2" id="KW-1185">Reference proteome</keyword>
<organism evidence="1">
    <name type="scientific">Solanum lycopersicum</name>
    <name type="common">Tomato</name>
    <name type="synonym">Lycopersicon esculentum</name>
    <dbReference type="NCBI Taxonomy" id="4081"/>
    <lineage>
        <taxon>Eukaryota</taxon>
        <taxon>Viridiplantae</taxon>
        <taxon>Streptophyta</taxon>
        <taxon>Embryophyta</taxon>
        <taxon>Tracheophyta</taxon>
        <taxon>Spermatophyta</taxon>
        <taxon>Magnoliopsida</taxon>
        <taxon>eudicotyledons</taxon>
        <taxon>Gunneridae</taxon>
        <taxon>Pentapetalae</taxon>
        <taxon>asterids</taxon>
        <taxon>lamiids</taxon>
        <taxon>Solanales</taxon>
        <taxon>Solanaceae</taxon>
        <taxon>Solanoideae</taxon>
        <taxon>Solaneae</taxon>
        <taxon>Solanum</taxon>
        <taxon>Solanum subgen. Lycopersicon</taxon>
    </lineage>
</organism>
<evidence type="ECO:0000313" key="2">
    <source>
        <dbReference type="Proteomes" id="UP000004994"/>
    </source>
</evidence>
<dbReference type="Proteomes" id="UP000004994">
    <property type="component" value="Chromosome 4"/>
</dbReference>
<evidence type="ECO:0008006" key="3">
    <source>
        <dbReference type="Google" id="ProtNLM"/>
    </source>
</evidence>
<dbReference type="EnsemblPlants" id="Solyc04g049221.1.1">
    <property type="protein sequence ID" value="Solyc04g049221.1.1"/>
    <property type="gene ID" value="Solyc04g049221.1"/>
</dbReference>
<proteinExistence type="predicted"/>